<dbReference type="Proteomes" id="UP000279259">
    <property type="component" value="Unassembled WGS sequence"/>
</dbReference>
<protein>
    <submittedName>
        <fullName evidence="2">Uncharacterized protein</fullName>
    </submittedName>
</protein>
<keyword evidence="3" id="KW-1185">Reference proteome</keyword>
<evidence type="ECO:0000313" key="3">
    <source>
        <dbReference type="Proteomes" id="UP000279259"/>
    </source>
</evidence>
<dbReference type="AlphaFoldDB" id="A0A427YCF8"/>
<proteinExistence type="predicted"/>
<organism evidence="2 3">
    <name type="scientific">Saitozyma podzolica</name>
    <dbReference type="NCBI Taxonomy" id="1890683"/>
    <lineage>
        <taxon>Eukaryota</taxon>
        <taxon>Fungi</taxon>
        <taxon>Dikarya</taxon>
        <taxon>Basidiomycota</taxon>
        <taxon>Agaricomycotina</taxon>
        <taxon>Tremellomycetes</taxon>
        <taxon>Tremellales</taxon>
        <taxon>Trimorphomycetaceae</taxon>
        <taxon>Saitozyma</taxon>
    </lineage>
</organism>
<evidence type="ECO:0000256" key="1">
    <source>
        <dbReference type="SAM" id="MobiDB-lite"/>
    </source>
</evidence>
<dbReference type="OrthoDB" id="2505950at2759"/>
<dbReference type="EMBL" id="RSCD01000016">
    <property type="protein sequence ID" value="RSH88851.1"/>
    <property type="molecule type" value="Genomic_DNA"/>
</dbReference>
<accession>A0A427YCF8</accession>
<evidence type="ECO:0000313" key="2">
    <source>
        <dbReference type="EMBL" id="RSH88851.1"/>
    </source>
</evidence>
<reference evidence="2 3" key="1">
    <citation type="submission" date="2018-11" db="EMBL/GenBank/DDBJ databases">
        <title>Genome sequence of Saitozyma podzolica DSM 27192.</title>
        <authorList>
            <person name="Aliyu H."/>
            <person name="Gorte O."/>
            <person name="Ochsenreither K."/>
        </authorList>
    </citation>
    <scope>NUCLEOTIDE SEQUENCE [LARGE SCALE GENOMIC DNA]</scope>
    <source>
        <strain evidence="2 3">DSM 27192</strain>
    </source>
</reference>
<gene>
    <name evidence="2" type="ORF">EHS25_003079</name>
</gene>
<feature type="compositionally biased region" description="Basic and acidic residues" evidence="1">
    <location>
        <begin position="15"/>
        <end position="27"/>
    </location>
</feature>
<comment type="caution">
    <text evidence="2">The sequence shown here is derived from an EMBL/GenBank/DDBJ whole genome shotgun (WGS) entry which is preliminary data.</text>
</comment>
<sequence>MRSKGVTYESGRLSVRTDRAAPSRDEYIASTQRAFERGAKQMSLHPDAFKTGPSRDSSGEPDKAATAAGNGQVGKSSAVETPEKRSFQRGKKLA</sequence>
<name>A0A427YCF8_9TREE</name>
<feature type="region of interest" description="Disordered" evidence="1">
    <location>
        <begin position="1"/>
        <end position="94"/>
    </location>
</feature>